<dbReference type="InterPro" id="IPR020046">
    <property type="entry name" value="5-3_exonucl_a-hlix_arch_N"/>
</dbReference>
<accession>A0ABU4WHI0</accession>
<dbReference type="InterPro" id="IPR020045">
    <property type="entry name" value="DNA_polI_H3TH"/>
</dbReference>
<gene>
    <name evidence="5" type="ORF">MOX91_05710</name>
</gene>
<evidence type="ECO:0000256" key="2">
    <source>
        <dbReference type="ARBA" id="ARBA00022801"/>
    </source>
</evidence>
<dbReference type="SUPFAM" id="SSF47807">
    <property type="entry name" value="5' to 3' exonuclease, C-terminal subdomain"/>
    <property type="match status" value="1"/>
</dbReference>
<organism evidence="5 6">
    <name type="scientific">Intestinicryptomonas porci</name>
    <dbReference type="NCBI Taxonomy" id="2926320"/>
    <lineage>
        <taxon>Bacteria</taxon>
        <taxon>Pseudomonadati</taxon>
        <taxon>Verrucomicrobiota</taxon>
        <taxon>Opitutia</taxon>
        <taxon>Opitutales</taxon>
        <taxon>Intestinicryptomonaceae</taxon>
        <taxon>Intestinicryptomonas</taxon>
    </lineage>
</organism>
<name>A0ABU4WHI0_9BACT</name>
<dbReference type="SUPFAM" id="SSF88723">
    <property type="entry name" value="PIN domain-like"/>
    <property type="match status" value="1"/>
</dbReference>
<keyword evidence="3" id="KW-0238">DNA-binding</keyword>
<dbReference type="EMBL" id="JALBUT010000005">
    <property type="protein sequence ID" value="MDX8415674.1"/>
    <property type="molecule type" value="Genomic_DNA"/>
</dbReference>
<dbReference type="InterPro" id="IPR036279">
    <property type="entry name" value="5-3_exonuclease_C_sf"/>
</dbReference>
<sequence>MPELTRSDGFPTGALHAFFAGIIKLSSMDVPHATAIFFDQGGSARHREIYPEYKANRDAMPDAMRMQIEPIRELCSLLGFFVKSQNGIEADDLLASAAELLFAKGSKISIVSADKDFAQLIRPGIRQLLPPLKSSLGWREIDTVGVRLKFGVLASQIPDFLALVGDNADNIRGIDGVGPKTAAKWIKDFGSVENIVKRASWLKPEKFQKIVAESSALLSRNLNLVRLKTDYDLGDISTSLPDFDGVIKFLEKMEMKRSVVSFKNFAKQQYQISL</sequence>
<protein>
    <submittedName>
        <fullName evidence="5">5'-3' exonuclease</fullName>
    </submittedName>
</protein>
<dbReference type="Proteomes" id="UP001275932">
    <property type="component" value="Unassembled WGS sequence"/>
</dbReference>
<dbReference type="Gene3D" id="1.10.150.20">
    <property type="entry name" value="5' to 3' exonuclease, C-terminal subdomain"/>
    <property type="match status" value="1"/>
</dbReference>
<evidence type="ECO:0000256" key="1">
    <source>
        <dbReference type="ARBA" id="ARBA00022722"/>
    </source>
</evidence>
<dbReference type="InterPro" id="IPR038969">
    <property type="entry name" value="FEN"/>
</dbReference>
<dbReference type="PANTHER" id="PTHR42646">
    <property type="entry name" value="FLAP ENDONUCLEASE XNI"/>
    <property type="match status" value="1"/>
</dbReference>
<keyword evidence="1" id="KW-0540">Nuclease</keyword>
<dbReference type="CDD" id="cd09859">
    <property type="entry name" value="PIN_53EXO"/>
    <property type="match status" value="1"/>
</dbReference>
<dbReference type="SMART" id="SM00475">
    <property type="entry name" value="53EXOc"/>
    <property type="match status" value="1"/>
</dbReference>
<dbReference type="InterPro" id="IPR029060">
    <property type="entry name" value="PIN-like_dom_sf"/>
</dbReference>
<dbReference type="SMART" id="SM00279">
    <property type="entry name" value="HhH2"/>
    <property type="match status" value="1"/>
</dbReference>
<dbReference type="Gene3D" id="3.40.50.1010">
    <property type="entry name" value="5'-nuclease"/>
    <property type="match status" value="1"/>
</dbReference>
<dbReference type="Pfam" id="PF02739">
    <property type="entry name" value="5_3_exonuc_N"/>
    <property type="match status" value="1"/>
</dbReference>
<keyword evidence="2" id="KW-0378">Hydrolase</keyword>
<evidence type="ECO:0000256" key="3">
    <source>
        <dbReference type="ARBA" id="ARBA00023125"/>
    </source>
</evidence>
<proteinExistence type="predicted"/>
<dbReference type="GO" id="GO:0004527">
    <property type="term" value="F:exonuclease activity"/>
    <property type="evidence" value="ECO:0007669"/>
    <property type="project" value="UniProtKB-KW"/>
</dbReference>
<dbReference type="PANTHER" id="PTHR42646:SF2">
    <property type="entry name" value="5'-3' EXONUCLEASE FAMILY PROTEIN"/>
    <property type="match status" value="1"/>
</dbReference>
<reference evidence="5 6" key="1">
    <citation type="submission" date="2022-03" db="EMBL/GenBank/DDBJ databases">
        <title>Novel taxa within the pig intestine.</title>
        <authorList>
            <person name="Wylensek D."/>
            <person name="Bishof K."/>
            <person name="Afrizal A."/>
            <person name="Clavel T."/>
        </authorList>
    </citation>
    <scope>NUCLEOTIDE SEQUENCE [LARGE SCALE GENOMIC DNA]</scope>
    <source>
        <strain evidence="5 6">CLA-KB-P66</strain>
    </source>
</reference>
<evidence type="ECO:0000313" key="5">
    <source>
        <dbReference type="EMBL" id="MDX8415674.1"/>
    </source>
</evidence>
<dbReference type="Pfam" id="PF01367">
    <property type="entry name" value="5_3_exonuc"/>
    <property type="match status" value="1"/>
</dbReference>
<dbReference type="InterPro" id="IPR002421">
    <property type="entry name" value="5-3_exonuclease"/>
</dbReference>
<keyword evidence="6" id="KW-1185">Reference proteome</keyword>
<evidence type="ECO:0000313" key="6">
    <source>
        <dbReference type="Proteomes" id="UP001275932"/>
    </source>
</evidence>
<dbReference type="CDD" id="cd09898">
    <property type="entry name" value="H3TH_53EXO"/>
    <property type="match status" value="1"/>
</dbReference>
<evidence type="ECO:0000259" key="4">
    <source>
        <dbReference type="SMART" id="SM00475"/>
    </source>
</evidence>
<dbReference type="InterPro" id="IPR008918">
    <property type="entry name" value="HhH2"/>
</dbReference>
<comment type="caution">
    <text evidence="5">The sequence shown here is derived from an EMBL/GenBank/DDBJ whole genome shotgun (WGS) entry which is preliminary data.</text>
</comment>
<feature type="domain" description="5'-3' exonuclease" evidence="4">
    <location>
        <begin position="1"/>
        <end position="246"/>
    </location>
</feature>
<keyword evidence="5" id="KW-0269">Exonuclease</keyword>